<evidence type="ECO:0000313" key="1">
    <source>
        <dbReference type="EMBL" id="MEQ2184423.1"/>
    </source>
</evidence>
<organism evidence="1 2">
    <name type="scientific">Goodea atripinnis</name>
    <dbReference type="NCBI Taxonomy" id="208336"/>
    <lineage>
        <taxon>Eukaryota</taxon>
        <taxon>Metazoa</taxon>
        <taxon>Chordata</taxon>
        <taxon>Craniata</taxon>
        <taxon>Vertebrata</taxon>
        <taxon>Euteleostomi</taxon>
        <taxon>Actinopterygii</taxon>
        <taxon>Neopterygii</taxon>
        <taxon>Teleostei</taxon>
        <taxon>Neoteleostei</taxon>
        <taxon>Acanthomorphata</taxon>
        <taxon>Ovalentaria</taxon>
        <taxon>Atherinomorphae</taxon>
        <taxon>Cyprinodontiformes</taxon>
        <taxon>Goodeidae</taxon>
        <taxon>Goodea</taxon>
    </lineage>
</organism>
<accession>A0ABV0PLX2</accession>
<proteinExistence type="predicted"/>
<dbReference type="Proteomes" id="UP001476798">
    <property type="component" value="Unassembled WGS sequence"/>
</dbReference>
<evidence type="ECO:0000313" key="2">
    <source>
        <dbReference type="Proteomes" id="UP001476798"/>
    </source>
</evidence>
<sequence>MLPSAGDCGFFVQPVLAPAHSAKSTTTCFKEHHGITGLDQPENVLVKRRMRDTGGDLHCFLPSYCSFQAALSGSNNGGQKKCPHSPRHIKNEPPFCIPAILNRAH</sequence>
<dbReference type="EMBL" id="JAHRIO010080365">
    <property type="protein sequence ID" value="MEQ2184423.1"/>
    <property type="molecule type" value="Genomic_DNA"/>
</dbReference>
<protein>
    <submittedName>
        <fullName evidence="1">Uncharacterized protein</fullName>
    </submittedName>
</protein>
<name>A0ABV0PLX2_9TELE</name>
<comment type="caution">
    <text evidence="1">The sequence shown here is derived from an EMBL/GenBank/DDBJ whole genome shotgun (WGS) entry which is preliminary data.</text>
</comment>
<reference evidence="1 2" key="1">
    <citation type="submission" date="2021-06" db="EMBL/GenBank/DDBJ databases">
        <authorList>
            <person name="Palmer J.M."/>
        </authorList>
    </citation>
    <scope>NUCLEOTIDE SEQUENCE [LARGE SCALE GENOMIC DNA]</scope>
    <source>
        <strain evidence="1 2">GA_2019</strain>
        <tissue evidence="1">Muscle</tissue>
    </source>
</reference>
<gene>
    <name evidence="1" type="ORF">GOODEAATRI_007771</name>
</gene>
<keyword evidence="2" id="KW-1185">Reference proteome</keyword>